<dbReference type="GO" id="GO:0005524">
    <property type="term" value="F:ATP binding"/>
    <property type="evidence" value="ECO:0007669"/>
    <property type="project" value="UniProtKB-KW"/>
</dbReference>
<dbReference type="EMBL" id="CAMKVN010007929">
    <property type="protein sequence ID" value="CAI2191995.1"/>
    <property type="molecule type" value="Genomic_DNA"/>
</dbReference>
<reference evidence="7" key="1">
    <citation type="submission" date="2022-08" db="EMBL/GenBank/DDBJ databases">
        <authorList>
            <person name="Kallberg Y."/>
            <person name="Tangrot J."/>
            <person name="Rosling A."/>
        </authorList>
    </citation>
    <scope>NUCLEOTIDE SEQUENCE</scope>
    <source>
        <strain evidence="7">Wild A</strain>
    </source>
</reference>
<feature type="domain" description="RecF/RecN/SMC N-terminal" evidence="6">
    <location>
        <begin position="34"/>
        <end position="171"/>
    </location>
</feature>
<evidence type="ECO:0000313" key="8">
    <source>
        <dbReference type="Proteomes" id="UP001153678"/>
    </source>
</evidence>
<dbReference type="InterPro" id="IPR003395">
    <property type="entry name" value="RecF/RecN/SMC_N"/>
</dbReference>
<protein>
    <submittedName>
        <fullName evidence="7">17059_t:CDS:1</fullName>
    </submittedName>
</protein>
<dbReference type="GO" id="GO:0000796">
    <property type="term" value="C:condensin complex"/>
    <property type="evidence" value="ECO:0007669"/>
    <property type="project" value="TreeGrafter"/>
</dbReference>
<comment type="caution">
    <text evidence="7">The sequence shown here is derived from an EMBL/GenBank/DDBJ whole genome shotgun (WGS) entry which is preliminary data.</text>
</comment>
<accession>A0A9W4T445</accession>
<keyword evidence="2" id="KW-0547">Nucleotide-binding</keyword>
<feature type="region of interest" description="Disordered" evidence="5">
    <location>
        <begin position="1"/>
        <end position="24"/>
    </location>
</feature>
<evidence type="ECO:0000256" key="3">
    <source>
        <dbReference type="ARBA" id="ARBA00022840"/>
    </source>
</evidence>
<dbReference type="PANTHER" id="PTHR18937">
    <property type="entry name" value="STRUCTURAL MAINTENANCE OF CHROMOSOMES SMC FAMILY MEMBER"/>
    <property type="match status" value="1"/>
</dbReference>
<dbReference type="OrthoDB" id="2290400at2759"/>
<keyword evidence="4" id="KW-0539">Nucleus</keyword>
<organism evidence="7 8">
    <name type="scientific">Funneliformis geosporum</name>
    <dbReference type="NCBI Taxonomy" id="1117311"/>
    <lineage>
        <taxon>Eukaryota</taxon>
        <taxon>Fungi</taxon>
        <taxon>Fungi incertae sedis</taxon>
        <taxon>Mucoromycota</taxon>
        <taxon>Glomeromycotina</taxon>
        <taxon>Glomeromycetes</taxon>
        <taxon>Glomerales</taxon>
        <taxon>Glomeraceae</taxon>
        <taxon>Funneliformis</taxon>
    </lineage>
</organism>
<dbReference type="InterPro" id="IPR027417">
    <property type="entry name" value="P-loop_NTPase"/>
</dbReference>
<dbReference type="Proteomes" id="UP001153678">
    <property type="component" value="Unassembled WGS sequence"/>
</dbReference>
<dbReference type="AlphaFoldDB" id="A0A9W4T445"/>
<sequence length="225" mass="25396">MSRQIASNSNISLPKTSSSNTRQGSVEPIRRFIIKKMVLTNFKSYFGQVEIGPFHKSFSTIVGPNGSGKSNIIDALLFVFGHRASKMRQGKLSGLIHSSQGCENLDACNVDVHFEEILDTHDPDDYEVVPQSQLVISRQAFRNNASKYFINGRQSNYTEVTSLLKEKEIDLDHKRFLILQGEIESISQMKPKAPNKHEDGLLKNVIVTSKYKIPLEETNENVQRN</sequence>
<evidence type="ECO:0000256" key="4">
    <source>
        <dbReference type="ARBA" id="ARBA00023242"/>
    </source>
</evidence>
<dbReference type="Gene3D" id="3.40.50.300">
    <property type="entry name" value="P-loop containing nucleotide triphosphate hydrolases"/>
    <property type="match status" value="1"/>
</dbReference>
<comment type="subcellular location">
    <subcellularLocation>
        <location evidence="1">Nucleus</location>
    </subcellularLocation>
</comment>
<dbReference type="GO" id="GO:0005634">
    <property type="term" value="C:nucleus"/>
    <property type="evidence" value="ECO:0007669"/>
    <property type="project" value="UniProtKB-SubCell"/>
</dbReference>
<dbReference type="GO" id="GO:0007076">
    <property type="term" value="P:mitotic chromosome condensation"/>
    <property type="evidence" value="ECO:0007669"/>
    <property type="project" value="TreeGrafter"/>
</dbReference>
<name>A0A9W4T445_9GLOM</name>
<evidence type="ECO:0000256" key="2">
    <source>
        <dbReference type="ARBA" id="ARBA00022741"/>
    </source>
</evidence>
<keyword evidence="3" id="KW-0067">ATP-binding</keyword>
<dbReference type="PANTHER" id="PTHR18937:SF172">
    <property type="entry name" value="STRUCTURAL MAINTENANCE OF CHROMOSOMES PROTEIN"/>
    <property type="match status" value="1"/>
</dbReference>
<evidence type="ECO:0000313" key="7">
    <source>
        <dbReference type="EMBL" id="CAI2191995.1"/>
    </source>
</evidence>
<evidence type="ECO:0000256" key="1">
    <source>
        <dbReference type="ARBA" id="ARBA00004123"/>
    </source>
</evidence>
<proteinExistence type="predicted"/>
<keyword evidence="8" id="KW-1185">Reference proteome</keyword>
<dbReference type="Pfam" id="PF02463">
    <property type="entry name" value="SMC_N"/>
    <property type="match status" value="1"/>
</dbReference>
<gene>
    <name evidence="7" type="ORF">FWILDA_LOCUS15353</name>
</gene>
<evidence type="ECO:0000256" key="5">
    <source>
        <dbReference type="SAM" id="MobiDB-lite"/>
    </source>
</evidence>
<dbReference type="SUPFAM" id="SSF52540">
    <property type="entry name" value="P-loop containing nucleoside triphosphate hydrolases"/>
    <property type="match status" value="1"/>
</dbReference>
<evidence type="ECO:0000259" key="6">
    <source>
        <dbReference type="Pfam" id="PF02463"/>
    </source>
</evidence>